<organism evidence="1 2">
    <name type="scientific">Terrimesophilobacter mesophilus</name>
    <dbReference type="NCBI Taxonomy" id="433647"/>
    <lineage>
        <taxon>Bacteria</taxon>
        <taxon>Bacillati</taxon>
        <taxon>Actinomycetota</taxon>
        <taxon>Actinomycetes</taxon>
        <taxon>Micrococcales</taxon>
        <taxon>Microbacteriaceae</taxon>
        <taxon>Terrimesophilobacter</taxon>
    </lineage>
</organism>
<keyword evidence="2" id="KW-1185">Reference proteome</keyword>
<proteinExistence type="predicted"/>
<dbReference type="InterPro" id="IPR029058">
    <property type="entry name" value="AB_hydrolase_fold"/>
</dbReference>
<gene>
    <name evidence="1" type="ORF">E3N84_07170</name>
</gene>
<dbReference type="Proteomes" id="UP000298488">
    <property type="component" value="Unassembled WGS sequence"/>
</dbReference>
<name>A0A4R8V9I5_9MICO</name>
<evidence type="ECO:0000313" key="2">
    <source>
        <dbReference type="Proteomes" id="UP000298488"/>
    </source>
</evidence>
<dbReference type="OrthoDB" id="4790882at2"/>
<sequence length="474" mass="48219">MSDDLAVGGPGTTSVLTTELRDEAGYVALLGIELDACRSGLVWLDRIIGNGILGAADAPLSALQAEEAIDDAVRALAAAREDADRLAMGLRGAAGGYELADRVVDGLGQQLAATLGYFVGSIAPLLAAVFLPGAVIAGAGVAAFLATLPQGSRDAVFGMAGGWLRSNSSALSDPAFVTAVRYGVMSADDAGAGMLHLPPQVAQLLGDEGLGILGVDTSAAVVAGGLAGLGLARESAVAVRPSATQEVRGADGIRDRIERIPAEPEQIRIDRYSTPGQADRFEVYVAGTAELALDGDANPWDMTSNLAAMAGGSDGSGAGSYRAVVAAMASAGIDSTSPVTLTGYSQGGLIAAQLAASGQYSIEGLVTVGAPAGQVEVPHDIPYLAIEHTNDLVPALGGTFASSEPLVVRRQLFDGPPPETSVMLPAHQLSNYIETAGIVDRSTNLRIADLLARLGQPHAGSVSSTIYLAQRLDR</sequence>
<comment type="caution">
    <text evidence="1">The sequence shown here is derived from an EMBL/GenBank/DDBJ whole genome shotgun (WGS) entry which is preliminary data.</text>
</comment>
<dbReference type="SUPFAM" id="SSF53474">
    <property type="entry name" value="alpha/beta-Hydrolases"/>
    <property type="match status" value="1"/>
</dbReference>
<dbReference type="EMBL" id="SOFI01000003">
    <property type="protein sequence ID" value="TFB79841.1"/>
    <property type="molecule type" value="Genomic_DNA"/>
</dbReference>
<accession>A0A4R8V9I5</accession>
<evidence type="ECO:0000313" key="1">
    <source>
        <dbReference type="EMBL" id="TFB79841.1"/>
    </source>
</evidence>
<dbReference type="AlphaFoldDB" id="A0A4R8V9I5"/>
<reference evidence="1 2" key="1">
    <citation type="submission" date="2019-03" db="EMBL/GenBank/DDBJ databases">
        <title>Genomics of glacier-inhabiting Cryobacterium strains.</title>
        <authorList>
            <person name="Liu Q."/>
            <person name="Xin Y.-H."/>
        </authorList>
    </citation>
    <scope>NUCLEOTIDE SEQUENCE [LARGE SCALE GENOMIC DNA]</scope>
    <source>
        <strain evidence="1 2">CGMCC 1.10440</strain>
    </source>
</reference>
<evidence type="ECO:0008006" key="3">
    <source>
        <dbReference type="Google" id="ProtNLM"/>
    </source>
</evidence>
<dbReference type="RefSeq" id="WP_104095710.1">
    <property type="nucleotide sequence ID" value="NZ_JACHBP010000001.1"/>
</dbReference>
<dbReference type="Gene3D" id="3.40.50.1820">
    <property type="entry name" value="alpha/beta hydrolase"/>
    <property type="match status" value="1"/>
</dbReference>
<protein>
    <recommendedName>
        <fullName evidence="3">Lipase (Class 3)</fullName>
    </recommendedName>
</protein>